<dbReference type="EC" id="2.4.-.-" evidence="2"/>
<sequence length="317" mass="34647">MKVLSLVTTERASFYQKQVELLRQSGIEVTTISPPNPTDGGTRSVTDYLGLYPELLRRSFGSYDLVHANYGLTAPLALAQPKLPVVLSLWGSDLLGKYGSVSRFCARYCDAVVVMSEEMADALDQDCFVIPHGVDLDQFAPQSQREAQEVVGWDPRAYHVLFPYNPDRPVKDYPRAERVVAAVDDRFERPVVLHAVTGVDHEEVPTYMNAADSLLVTSTSEGSPNTIKEALACNVPIVSTDVGDVAERLRGVTPSAVCRTDDELTDELAAVLEADTRSNGRGAVEELSAQHATDQLRSIFESTVSDRATPQANPYTA</sequence>
<dbReference type="EMBL" id="JBHSQH010000001">
    <property type="protein sequence ID" value="MFC5970143.1"/>
    <property type="molecule type" value="Genomic_DNA"/>
</dbReference>
<keyword evidence="2" id="KW-0328">Glycosyltransferase</keyword>
<gene>
    <name evidence="2" type="ORF">ACFPYI_02250</name>
</gene>
<dbReference type="GO" id="GO:0016757">
    <property type="term" value="F:glycosyltransferase activity"/>
    <property type="evidence" value="ECO:0007669"/>
    <property type="project" value="UniProtKB-KW"/>
</dbReference>
<dbReference type="Pfam" id="PF13439">
    <property type="entry name" value="Glyco_transf_4"/>
    <property type="match status" value="1"/>
</dbReference>
<keyword evidence="2" id="KW-0808">Transferase</keyword>
<reference evidence="2 3" key="1">
    <citation type="journal article" date="2019" name="Int. J. Syst. Evol. Microbiol.">
        <title>The Global Catalogue of Microorganisms (GCM) 10K type strain sequencing project: providing services to taxonomists for standard genome sequencing and annotation.</title>
        <authorList>
            <consortium name="The Broad Institute Genomics Platform"/>
            <consortium name="The Broad Institute Genome Sequencing Center for Infectious Disease"/>
            <person name="Wu L."/>
            <person name="Ma J."/>
        </authorList>
    </citation>
    <scope>NUCLEOTIDE SEQUENCE [LARGE SCALE GENOMIC DNA]</scope>
    <source>
        <strain evidence="2 3">CGMCC 1.12543</strain>
    </source>
</reference>
<dbReference type="PANTHER" id="PTHR12526:SF630">
    <property type="entry name" value="GLYCOSYLTRANSFERASE"/>
    <property type="match status" value="1"/>
</dbReference>
<dbReference type="SUPFAM" id="SSF53756">
    <property type="entry name" value="UDP-Glycosyltransferase/glycogen phosphorylase"/>
    <property type="match status" value="1"/>
</dbReference>
<evidence type="ECO:0000259" key="1">
    <source>
        <dbReference type="Pfam" id="PF13439"/>
    </source>
</evidence>
<comment type="caution">
    <text evidence="2">The sequence shown here is derived from an EMBL/GenBank/DDBJ whole genome shotgun (WGS) entry which is preliminary data.</text>
</comment>
<keyword evidence="3" id="KW-1185">Reference proteome</keyword>
<proteinExistence type="predicted"/>
<dbReference type="AlphaFoldDB" id="A0ABD5RHU4"/>
<organism evidence="2 3">
    <name type="scientific">Halomarina salina</name>
    <dbReference type="NCBI Taxonomy" id="1872699"/>
    <lineage>
        <taxon>Archaea</taxon>
        <taxon>Methanobacteriati</taxon>
        <taxon>Methanobacteriota</taxon>
        <taxon>Stenosarchaea group</taxon>
        <taxon>Halobacteria</taxon>
        <taxon>Halobacteriales</taxon>
        <taxon>Natronomonadaceae</taxon>
        <taxon>Halomarina</taxon>
    </lineage>
</organism>
<feature type="domain" description="Glycosyltransferase subfamily 4-like N-terminal" evidence="1">
    <location>
        <begin position="30"/>
        <end position="138"/>
    </location>
</feature>
<evidence type="ECO:0000313" key="3">
    <source>
        <dbReference type="Proteomes" id="UP001596099"/>
    </source>
</evidence>
<evidence type="ECO:0000313" key="2">
    <source>
        <dbReference type="EMBL" id="MFC5970143.1"/>
    </source>
</evidence>
<dbReference type="PANTHER" id="PTHR12526">
    <property type="entry name" value="GLYCOSYLTRANSFERASE"/>
    <property type="match status" value="1"/>
</dbReference>
<dbReference type="Proteomes" id="UP001596099">
    <property type="component" value="Unassembled WGS sequence"/>
</dbReference>
<protein>
    <submittedName>
        <fullName evidence="2">Glycosyltransferase</fullName>
        <ecNumber evidence="2">2.4.-.-</ecNumber>
    </submittedName>
</protein>
<name>A0ABD5RHU4_9EURY</name>
<dbReference type="InterPro" id="IPR028098">
    <property type="entry name" value="Glyco_trans_4-like_N"/>
</dbReference>
<dbReference type="Pfam" id="PF13692">
    <property type="entry name" value="Glyco_trans_1_4"/>
    <property type="match status" value="1"/>
</dbReference>
<accession>A0ABD5RHU4</accession>
<dbReference type="RefSeq" id="WP_247418820.1">
    <property type="nucleotide sequence ID" value="NZ_JALLGW010000002.1"/>
</dbReference>
<dbReference type="Gene3D" id="3.40.50.2000">
    <property type="entry name" value="Glycogen Phosphorylase B"/>
    <property type="match status" value="2"/>
</dbReference>